<sequence length="324" mass="37008">MFAPHPGASSQPSASSQPYCSAPNPFNCNYFSPDLQPQPEFEYEQEQGYMPPDPALYNFYSPEQQFMQPQQPRYTFLRRINKMNWDLLANVDVGTIARNGDTASVEYLMQPLAFANITQEDMQQFGSRSALHAFLILQMAVELLMGKLNAAVPPPQQQQAQAQQVNPQQIAQYEARINLLNKDIKARDMIISNLSDKLKFAEQARDEAYSQLQTNIKHPMKIAAAKMSNVNSDYMIPTKEKVKMSTIPGNNETGALHLDTEYFEYLQNKPIDHQRKKPHHHHHQHSSSSSSSSRHGENANNNRPHKNRKEVGDVKRKKKIDWNS</sequence>
<dbReference type="GO" id="GO:0005737">
    <property type="term" value="C:cytoplasm"/>
    <property type="evidence" value="ECO:0007669"/>
    <property type="project" value="UniProtKB-SubCell"/>
</dbReference>
<dbReference type="InterPro" id="IPR051241">
    <property type="entry name" value="DZIP_RILPL"/>
</dbReference>
<dbReference type="RefSeq" id="XP_068364215.1">
    <property type="nucleotide sequence ID" value="XM_068491631.1"/>
</dbReference>
<evidence type="ECO:0000313" key="4">
    <source>
        <dbReference type="EMBL" id="OHT11079.1"/>
    </source>
</evidence>
<evidence type="ECO:0000313" key="5">
    <source>
        <dbReference type="Proteomes" id="UP000179807"/>
    </source>
</evidence>
<comment type="caution">
    <text evidence="4">The sequence shown here is derived from an EMBL/GenBank/DDBJ whole genome shotgun (WGS) entry which is preliminary data.</text>
</comment>
<dbReference type="Pfam" id="PF13815">
    <property type="entry name" value="Dzip-like_N"/>
    <property type="match status" value="1"/>
</dbReference>
<name>A0A1J4KI69_9EUKA</name>
<feature type="compositionally biased region" description="Basic residues" evidence="2">
    <location>
        <begin position="315"/>
        <end position="324"/>
    </location>
</feature>
<dbReference type="VEuPathDB" id="TrichDB:TRFO_04014"/>
<dbReference type="PANTHER" id="PTHR21502:SF3">
    <property type="entry name" value="CILIUM ASSEMBLY PROTEIN DZIP1L"/>
    <property type="match status" value="1"/>
</dbReference>
<keyword evidence="5" id="KW-1185">Reference proteome</keyword>
<proteinExistence type="predicted"/>
<organism evidence="4 5">
    <name type="scientific">Tritrichomonas foetus</name>
    <dbReference type="NCBI Taxonomy" id="1144522"/>
    <lineage>
        <taxon>Eukaryota</taxon>
        <taxon>Metamonada</taxon>
        <taxon>Parabasalia</taxon>
        <taxon>Tritrichomonadida</taxon>
        <taxon>Tritrichomonadidae</taxon>
        <taxon>Tritrichomonas</taxon>
    </lineage>
</organism>
<dbReference type="InterPro" id="IPR032714">
    <property type="entry name" value="DZIP1_N"/>
</dbReference>
<feature type="compositionally biased region" description="Basic residues" evidence="2">
    <location>
        <begin position="274"/>
        <end position="285"/>
    </location>
</feature>
<evidence type="ECO:0000256" key="1">
    <source>
        <dbReference type="ARBA" id="ARBA00023054"/>
    </source>
</evidence>
<feature type="region of interest" description="Disordered" evidence="2">
    <location>
        <begin position="273"/>
        <end position="324"/>
    </location>
</feature>
<accession>A0A1J4KI69</accession>
<dbReference type="PANTHER" id="PTHR21502">
    <property type="entry name" value="ZINC FINGER PROTEIN DZIP1"/>
    <property type="match status" value="1"/>
</dbReference>
<dbReference type="AlphaFoldDB" id="A0A1J4KI69"/>
<protein>
    <recommendedName>
        <fullName evidence="3">Cilium assembly protein DZIP1 N-terminal domain-containing protein</fullName>
    </recommendedName>
</protein>
<evidence type="ECO:0000259" key="3">
    <source>
        <dbReference type="Pfam" id="PF13815"/>
    </source>
</evidence>
<dbReference type="GeneID" id="94826335"/>
<keyword evidence="1" id="KW-0175">Coiled coil</keyword>
<evidence type="ECO:0000256" key="2">
    <source>
        <dbReference type="SAM" id="MobiDB-lite"/>
    </source>
</evidence>
<gene>
    <name evidence="4" type="ORF">TRFO_04014</name>
</gene>
<dbReference type="Proteomes" id="UP000179807">
    <property type="component" value="Unassembled WGS sequence"/>
</dbReference>
<feature type="domain" description="Cilium assembly protein DZIP1 N-terminal" evidence="3">
    <location>
        <begin position="75"/>
        <end position="149"/>
    </location>
</feature>
<dbReference type="GO" id="GO:0008270">
    <property type="term" value="F:zinc ion binding"/>
    <property type="evidence" value="ECO:0007669"/>
    <property type="project" value="UniProtKB-KW"/>
</dbReference>
<dbReference type="EMBL" id="MLAK01000594">
    <property type="protein sequence ID" value="OHT11079.1"/>
    <property type="molecule type" value="Genomic_DNA"/>
</dbReference>
<reference evidence="4" key="1">
    <citation type="submission" date="2016-10" db="EMBL/GenBank/DDBJ databases">
        <authorList>
            <person name="Benchimol M."/>
            <person name="Almeida L.G."/>
            <person name="Vasconcelos A.T."/>
            <person name="Perreira-Neves A."/>
            <person name="Rosa I.A."/>
            <person name="Tasca T."/>
            <person name="Bogo M.R."/>
            <person name="de Souza W."/>
        </authorList>
    </citation>
    <scope>NUCLEOTIDE SEQUENCE [LARGE SCALE GENOMIC DNA]</scope>
    <source>
        <strain evidence="4">K</strain>
    </source>
</reference>
<dbReference type="OrthoDB" id="515971at2759"/>